<evidence type="ECO:0008006" key="3">
    <source>
        <dbReference type="Google" id="ProtNLM"/>
    </source>
</evidence>
<gene>
    <name evidence="1" type="ordered locus">Q7A_1949</name>
</gene>
<dbReference type="STRING" id="754476.Q7A_1949"/>
<dbReference type="EMBL" id="CP003390">
    <property type="protein sequence ID" value="AFI84766.1"/>
    <property type="molecule type" value="Genomic_DNA"/>
</dbReference>
<dbReference type="OrthoDB" id="7008701at2"/>
<protein>
    <recommendedName>
        <fullName evidence="3">TnsA endonuclease N-terminal domain-containing protein</fullName>
    </recommendedName>
</protein>
<keyword evidence="2" id="KW-1185">Reference proteome</keyword>
<dbReference type="PATRIC" id="fig|754476.3.peg.1927"/>
<sequence length="236" mass="27084">MGKIYSTTAPGLFSRGPFPIPPRRRIANQFHRLFSIKAGMRTVCVESPLEADAIYWAESDPNIIEVCEQPLRIHMPFGNRPYFTFDISFKWTSGNECFYEIKPESSMERSSNNNLIPKNWEVIQDICRANAYTCQVLSDKTINEKSLEIANWRRLLPYARTAYESDEPWIVEMIIHVLKGIDKATIYQVFAQMPEVSNEKIICFIAKLIHQGQMSANLNSARLSGMTTLSLINHDD</sequence>
<organism evidence="1 2">
    <name type="scientific">Methylophaga nitratireducenticrescens</name>
    <dbReference type="NCBI Taxonomy" id="754476"/>
    <lineage>
        <taxon>Bacteria</taxon>
        <taxon>Pseudomonadati</taxon>
        <taxon>Pseudomonadota</taxon>
        <taxon>Gammaproteobacteria</taxon>
        <taxon>Thiotrichales</taxon>
        <taxon>Piscirickettsiaceae</taxon>
        <taxon>Methylophaga</taxon>
    </lineage>
</organism>
<reference evidence="1 2" key="2">
    <citation type="journal article" date="2013" name="Int. J. Syst. Evol. Microbiol.">
        <title>Methylophaga nitratireducenticrescens sp. nov. and Methylophaga frappieri sp. nov., isolated from the biofilm of the methanol-fed denitrification system treating the seawater at the Montreal Biodome.</title>
        <authorList>
            <person name="Villeneuve C."/>
            <person name="Martineau C."/>
            <person name="Mauffrey F."/>
            <person name="Villemur R."/>
        </authorList>
    </citation>
    <scope>NUCLEOTIDE SEQUENCE [LARGE SCALE GENOMIC DNA]</scope>
    <source>
        <strain evidence="1 2">JAM1</strain>
    </source>
</reference>
<evidence type="ECO:0000313" key="1">
    <source>
        <dbReference type="EMBL" id="AFI84766.1"/>
    </source>
</evidence>
<dbReference type="RefSeq" id="WP_014707135.1">
    <property type="nucleotide sequence ID" value="NC_017857.3"/>
</dbReference>
<name>I1XK47_METNJ</name>
<dbReference type="KEGG" id="mej:Q7A_1949"/>
<dbReference type="HOGENOM" id="CLU_1174322_0_0_6"/>
<reference evidence="1 2" key="1">
    <citation type="journal article" date="2012" name="J. Bacteriol.">
        <title>Complete genome sequences of Methylophaga sp. strain JAM1 and Methylophaga sp. strain JAM7.</title>
        <authorList>
            <person name="Villeneuve C."/>
            <person name="Martineau C."/>
            <person name="Mauffrey F."/>
            <person name="Villemur R."/>
        </authorList>
    </citation>
    <scope>NUCLEOTIDE SEQUENCE [LARGE SCALE GENOMIC DNA]</scope>
    <source>
        <strain evidence="1 2">JAM1</strain>
    </source>
</reference>
<dbReference type="Proteomes" id="UP000009144">
    <property type="component" value="Chromosome"/>
</dbReference>
<accession>I1XK47</accession>
<proteinExistence type="predicted"/>
<evidence type="ECO:0000313" key="2">
    <source>
        <dbReference type="Proteomes" id="UP000009144"/>
    </source>
</evidence>
<dbReference type="AlphaFoldDB" id="I1XK47"/>